<dbReference type="KEGG" id="psn:Pedsa_2868"/>
<evidence type="ECO:0000313" key="2">
    <source>
        <dbReference type="Proteomes" id="UP000000310"/>
    </source>
</evidence>
<protein>
    <submittedName>
        <fullName evidence="1">ABC transporter substrate-binding protein</fullName>
    </submittedName>
</protein>
<gene>
    <name evidence="1" type="ordered locus">Pedsa_2868</name>
</gene>
<organism evidence="1 2">
    <name type="scientific">Pseudopedobacter saltans (strain ATCC 51119 / DSM 12145 / JCM 21818 / CCUG 39354 / LMG 10337 / NBRC 100064 / NCIMB 13643)</name>
    <name type="common">Pedobacter saltans</name>
    <dbReference type="NCBI Taxonomy" id="762903"/>
    <lineage>
        <taxon>Bacteria</taxon>
        <taxon>Pseudomonadati</taxon>
        <taxon>Bacteroidota</taxon>
        <taxon>Sphingobacteriia</taxon>
        <taxon>Sphingobacteriales</taxon>
        <taxon>Sphingobacteriaceae</taxon>
        <taxon>Pseudopedobacter</taxon>
    </lineage>
</organism>
<accession>F0S8E3</accession>
<dbReference type="Proteomes" id="UP000000310">
    <property type="component" value="Chromosome"/>
</dbReference>
<dbReference type="EMBL" id="CP002545">
    <property type="protein sequence ID" value="ADY53407.1"/>
    <property type="molecule type" value="Genomic_DNA"/>
</dbReference>
<keyword evidence="2" id="KW-1185">Reference proteome</keyword>
<dbReference type="HOGENOM" id="CLU_3187993_0_0_10"/>
<reference evidence="2" key="2">
    <citation type="submission" date="2011-02" db="EMBL/GenBank/DDBJ databases">
        <title>The complete genome of Pedobacter saltans DSM 12145.</title>
        <authorList>
            <consortium name="US DOE Joint Genome Institute (JGI-PGF)"/>
            <person name="Lucas S."/>
            <person name="Copeland A."/>
            <person name="Lapidus A."/>
            <person name="Bruce D."/>
            <person name="Goodwin L."/>
            <person name="Pitluck S."/>
            <person name="Kyrpides N."/>
            <person name="Mavromatis K."/>
            <person name="Pagani I."/>
            <person name="Ivanova N."/>
            <person name="Ovchinnikova G."/>
            <person name="Lu M."/>
            <person name="Detter J.C."/>
            <person name="Han C."/>
            <person name="Land M."/>
            <person name="Hauser L."/>
            <person name="Markowitz V."/>
            <person name="Cheng J.-F."/>
            <person name="Hugenholtz P."/>
            <person name="Woyke T."/>
            <person name="Wu D."/>
            <person name="Tindall B."/>
            <person name="Pomrenke H.G."/>
            <person name="Brambilla E."/>
            <person name="Klenk H.-P."/>
            <person name="Eisen J.A."/>
        </authorList>
    </citation>
    <scope>NUCLEOTIDE SEQUENCE [LARGE SCALE GENOMIC DNA]</scope>
    <source>
        <strain evidence="2">ATCC 51119 / DSM 12145 / JCM 21818 / LMG 10337 / NBRC 100064 / NCIMB 13643</strain>
    </source>
</reference>
<dbReference type="AlphaFoldDB" id="F0S8E3"/>
<evidence type="ECO:0000313" key="1">
    <source>
        <dbReference type="EMBL" id="ADY53407.1"/>
    </source>
</evidence>
<name>F0S8E3_PSESL</name>
<sequence length="46" mass="5223">MRVMPKEIASFLAMTKIVASLRGTKQSKHEIMSKSLKNNEILIEGY</sequence>
<reference evidence="1 2" key="1">
    <citation type="journal article" date="2011" name="Stand. Genomic Sci.">
        <title>Complete genome sequence of the gliding, heparinolytic Pedobacter saltans type strain (113).</title>
        <authorList>
            <person name="Liolios K."/>
            <person name="Sikorski J."/>
            <person name="Lu M."/>
            <person name="Nolan M."/>
            <person name="Lapidus A."/>
            <person name="Lucas S."/>
            <person name="Hammon N."/>
            <person name="Deshpande S."/>
            <person name="Cheng J.F."/>
            <person name="Tapia R."/>
            <person name="Han C."/>
            <person name="Goodwin L."/>
            <person name="Pitluck S."/>
            <person name="Huntemann M."/>
            <person name="Ivanova N."/>
            <person name="Pagani I."/>
            <person name="Mavromatis K."/>
            <person name="Ovchinikova G."/>
            <person name="Pati A."/>
            <person name="Chen A."/>
            <person name="Palaniappan K."/>
            <person name="Land M."/>
            <person name="Hauser L."/>
            <person name="Brambilla E.M."/>
            <person name="Kotsyurbenko O."/>
            <person name="Rohde M."/>
            <person name="Tindall B.J."/>
            <person name="Abt B."/>
            <person name="Goker M."/>
            <person name="Detter J.C."/>
            <person name="Woyke T."/>
            <person name="Bristow J."/>
            <person name="Eisen J.A."/>
            <person name="Markowitz V."/>
            <person name="Hugenholtz P."/>
            <person name="Klenk H.P."/>
            <person name="Kyrpides N.C."/>
        </authorList>
    </citation>
    <scope>NUCLEOTIDE SEQUENCE [LARGE SCALE GENOMIC DNA]</scope>
    <source>
        <strain evidence="2">ATCC 51119 / DSM 12145 / JCM 21818 / LMG 10337 / NBRC 100064 / NCIMB 13643</strain>
    </source>
</reference>
<proteinExistence type="predicted"/>